<keyword evidence="2" id="KW-0547">Nucleotide-binding</keyword>
<dbReference type="EMBL" id="CM000835">
    <property type="protein sequence ID" value="KRH70781.1"/>
    <property type="molecule type" value="Genomic_DNA"/>
</dbReference>
<organism evidence="9">
    <name type="scientific">Glycine max</name>
    <name type="common">Soybean</name>
    <name type="synonym">Glycine hispida</name>
    <dbReference type="NCBI Taxonomy" id="3847"/>
    <lineage>
        <taxon>Eukaryota</taxon>
        <taxon>Viridiplantae</taxon>
        <taxon>Streptophyta</taxon>
        <taxon>Embryophyta</taxon>
        <taxon>Tracheophyta</taxon>
        <taxon>Spermatophyta</taxon>
        <taxon>Magnoliopsida</taxon>
        <taxon>eudicotyledons</taxon>
        <taxon>Gunneridae</taxon>
        <taxon>Pentapetalae</taxon>
        <taxon>rosids</taxon>
        <taxon>fabids</taxon>
        <taxon>Fabales</taxon>
        <taxon>Fabaceae</taxon>
        <taxon>Papilionoideae</taxon>
        <taxon>50 kb inversion clade</taxon>
        <taxon>NPAAA clade</taxon>
        <taxon>indigoferoid/millettioid clade</taxon>
        <taxon>Phaseoleae</taxon>
        <taxon>Glycine</taxon>
        <taxon>Glycine subgen. Soja</taxon>
    </lineage>
</organism>
<dbReference type="Proteomes" id="UP000008827">
    <property type="component" value="Chromosome 2"/>
</dbReference>
<dbReference type="GO" id="GO:0005524">
    <property type="term" value="F:ATP binding"/>
    <property type="evidence" value="ECO:0007669"/>
    <property type="project" value="UniProtKB-KW"/>
</dbReference>
<dbReference type="Pfam" id="PF23559">
    <property type="entry name" value="WHD_DRP"/>
    <property type="match status" value="1"/>
</dbReference>
<keyword evidence="4" id="KW-0067">ATP-binding</keyword>
<dbReference type="PANTHER" id="PTHR36766:SF42">
    <property type="entry name" value="NB-ARC DOMAIN DISEASE RESISTANCE PROTEIN"/>
    <property type="match status" value="1"/>
</dbReference>
<evidence type="ECO:0000259" key="6">
    <source>
        <dbReference type="Pfam" id="PF00931"/>
    </source>
</evidence>
<evidence type="ECO:0000259" key="8">
    <source>
        <dbReference type="Pfam" id="PF23559"/>
    </source>
</evidence>
<sequence length="592" mass="69145">MAEAVLEIVLENLKSILQKELGQFLGVDDDMKRLASLFTTIKATLEDAEEKQFSNRVIKDWLAKLKDESLILDDILEEFDLLDKKMKRIRERLDEILDERTKFHLTELREGVVSLRFIRLPIIGLGGLGKTTLSQLIFNHERVVNHFELRIWVFVSEDFSLKRMTKAIIEEASACHCKDLDLQPLQRKLQHLLQRKRYLLLKSVLAYGVKGASILVTTRLSKVATIMGTMSPHELSELSDNDCWELFKHRTFGQNDVEQEELVGVPLAAKALGGILRFKRNKNKWLNVKESKLLKLSHNEKSIMFVLRLSYLNLPIKLRQCFAYCAIFPKDEKIEKQYLIELWMANGFISSNERLDAKEVGDGGVWNELYWRLFFQDIERDEFDKVTKDICCVTDDISISDLPERIHHLSNYMKRFSLELINSILLHQVKSLRTYINYSGHRYSPYVFKCYSLRVLDFKGITTLTSSIGNFKTLPESLCELRNLKILKLNNCRSLQKFHNSLICLKALQQLFVKDCYSLTSLPPQIEKLTSLKDFNISLKYLTYLRLDDCQSCLPLSHLRKLPSLKELRIYNITHVEYPHEKSYDMELFSWL</sequence>
<keyword evidence="11" id="KW-1185">Reference proteome</keyword>
<reference evidence="10" key="2">
    <citation type="submission" date="2018-02" db="UniProtKB">
        <authorList>
            <consortium name="EnsemblPlants"/>
        </authorList>
    </citation>
    <scope>IDENTIFICATION</scope>
    <source>
        <strain evidence="10">Williams 82</strain>
    </source>
</reference>
<reference evidence="9 10" key="1">
    <citation type="journal article" date="2010" name="Nature">
        <title>Genome sequence of the palaeopolyploid soybean.</title>
        <authorList>
            <person name="Schmutz J."/>
            <person name="Cannon S.B."/>
            <person name="Schlueter J."/>
            <person name="Ma J."/>
            <person name="Mitros T."/>
            <person name="Nelson W."/>
            <person name="Hyten D.L."/>
            <person name="Song Q."/>
            <person name="Thelen J.J."/>
            <person name="Cheng J."/>
            <person name="Xu D."/>
            <person name="Hellsten U."/>
            <person name="May G.D."/>
            <person name="Yu Y."/>
            <person name="Sakurai T."/>
            <person name="Umezawa T."/>
            <person name="Bhattacharyya M.K."/>
            <person name="Sandhu D."/>
            <person name="Valliyodan B."/>
            <person name="Lindquist E."/>
            <person name="Peto M."/>
            <person name="Grant D."/>
            <person name="Shu S."/>
            <person name="Goodstein D."/>
            <person name="Barry K."/>
            <person name="Futrell-Griggs M."/>
            <person name="Abernathy B."/>
            <person name="Du J."/>
            <person name="Tian Z."/>
            <person name="Zhu L."/>
            <person name="Gill N."/>
            <person name="Joshi T."/>
            <person name="Libault M."/>
            <person name="Sethuraman A."/>
            <person name="Zhang X.-C."/>
            <person name="Shinozaki K."/>
            <person name="Nguyen H.T."/>
            <person name="Wing R.A."/>
            <person name="Cregan P."/>
            <person name="Specht J."/>
            <person name="Grimwood J."/>
            <person name="Rokhsar D."/>
            <person name="Stacey G."/>
            <person name="Shoemaker R.C."/>
            <person name="Jackson S.A."/>
        </authorList>
    </citation>
    <scope>NUCLEOTIDE SEQUENCE</scope>
    <source>
        <strain evidence="10">cv. Williams 82</strain>
        <tissue evidence="9">Callus</tissue>
    </source>
</reference>
<keyword evidence="1" id="KW-0677">Repeat</keyword>
<reference evidence="9" key="3">
    <citation type="submission" date="2018-07" db="EMBL/GenBank/DDBJ databases">
        <title>WGS assembly of Glycine max.</title>
        <authorList>
            <person name="Schmutz J."/>
            <person name="Cannon S."/>
            <person name="Schlueter J."/>
            <person name="Ma J."/>
            <person name="Mitros T."/>
            <person name="Nelson W."/>
            <person name="Hyten D."/>
            <person name="Song Q."/>
            <person name="Thelen J."/>
            <person name="Cheng J."/>
            <person name="Xu D."/>
            <person name="Hellsten U."/>
            <person name="May G."/>
            <person name="Yu Y."/>
            <person name="Sakurai T."/>
            <person name="Umezawa T."/>
            <person name="Bhattacharyya M."/>
            <person name="Sandhu D."/>
            <person name="Valliyodan B."/>
            <person name="Lindquist E."/>
            <person name="Peto M."/>
            <person name="Grant D."/>
            <person name="Shu S."/>
            <person name="Goodstein D."/>
            <person name="Barry K."/>
            <person name="Futrell-Griggs M."/>
            <person name="Abernathy B."/>
            <person name="Du J."/>
            <person name="Tian Z."/>
            <person name="Zhu L."/>
            <person name="Gill N."/>
            <person name="Joshi T."/>
            <person name="Libault M."/>
            <person name="Sethuraman A."/>
            <person name="Zhang X."/>
            <person name="Shinozaki K."/>
            <person name="Nguyen H."/>
            <person name="Wing R."/>
            <person name="Cregan P."/>
            <person name="Specht J."/>
            <person name="Grimwood J."/>
            <person name="Rokhsar D."/>
            <person name="Stacey G."/>
            <person name="Shoemaker R."/>
            <person name="Jackson S."/>
        </authorList>
    </citation>
    <scope>NUCLEOTIDE SEQUENCE</scope>
    <source>
        <tissue evidence="9">Callus</tissue>
    </source>
</reference>
<feature type="coiled-coil region" evidence="5">
    <location>
        <begin position="72"/>
        <end position="99"/>
    </location>
</feature>
<dbReference type="Gene3D" id="1.10.10.10">
    <property type="entry name" value="Winged helix-like DNA-binding domain superfamily/Winged helix DNA-binding domain"/>
    <property type="match status" value="1"/>
</dbReference>
<evidence type="ECO:0000256" key="4">
    <source>
        <dbReference type="ARBA" id="ARBA00022840"/>
    </source>
</evidence>
<dbReference type="GO" id="GO:0043531">
    <property type="term" value="F:ADP binding"/>
    <property type="evidence" value="ECO:0007669"/>
    <property type="project" value="InterPro"/>
</dbReference>
<dbReference type="InterPro" id="IPR032675">
    <property type="entry name" value="LRR_dom_sf"/>
</dbReference>
<dbReference type="Pfam" id="PF00931">
    <property type="entry name" value="NB-ARC"/>
    <property type="match status" value="1"/>
</dbReference>
<dbReference type="InterPro" id="IPR027417">
    <property type="entry name" value="P-loop_NTPase"/>
</dbReference>
<dbReference type="Gene3D" id="3.80.10.10">
    <property type="entry name" value="Ribonuclease Inhibitor"/>
    <property type="match status" value="1"/>
</dbReference>
<dbReference type="InParanoid" id="A0A0R0KUT8"/>
<dbReference type="EnsemblPlants" id="KRH70781">
    <property type="protein sequence ID" value="KRH70781"/>
    <property type="gene ID" value="GLYMA_02G110500"/>
</dbReference>
<feature type="domain" description="Disease resistance protein winged helix" evidence="8">
    <location>
        <begin position="327"/>
        <end position="386"/>
    </location>
</feature>
<name>A0A0R0KUT8_SOYBN</name>
<protein>
    <submittedName>
        <fullName evidence="9 10">Uncharacterized protein</fullName>
    </submittedName>
</protein>
<evidence type="ECO:0000256" key="1">
    <source>
        <dbReference type="ARBA" id="ARBA00022737"/>
    </source>
</evidence>
<evidence type="ECO:0000313" key="10">
    <source>
        <dbReference type="EnsemblPlants" id="KRH70781"/>
    </source>
</evidence>
<dbReference type="Pfam" id="PF18052">
    <property type="entry name" value="Rx_N"/>
    <property type="match status" value="1"/>
</dbReference>
<proteinExistence type="predicted"/>
<keyword evidence="5" id="KW-0175">Coiled coil</keyword>
<dbReference type="SMR" id="A0A0R0KUT8"/>
<dbReference type="Gene3D" id="3.40.50.300">
    <property type="entry name" value="P-loop containing nucleotide triphosphate hydrolases"/>
    <property type="match status" value="1"/>
</dbReference>
<dbReference type="SUPFAM" id="SSF52058">
    <property type="entry name" value="L domain-like"/>
    <property type="match status" value="1"/>
</dbReference>
<feature type="domain" description="NB-ARC" evidence="6">
    <location>
        <begin position="121"/>
        <end position="254"/>
    </location>
</feature>
<evidence type="ECO:0000313" key="9">
    <source>
        <dbReference type="EMBL" id="KRH70781.1"/>
    </source>
</evidence>
<dbReference type="PANTHER" id="PTHR36766">
    <property type="entry name" value="PLANT BROAD-SPECTRUM MILDEW RESISTANCE PROTEIN RPW8"/>
    <property type="match status" value="1"/>
</dbReference>
<dbReference type="AlphaFoldDB" id="A0A0R0KUT8"/>
<feature type="domain" description="Disease resistance N-terminal" evidence="7">
    <location>
        <begin position="5"/>
        <end position="88"/>
    </location>
</feature>
<evidence type="ECO:0000256" key="5">
    <source>
        <dbReference type="SAM" id="Coils"/>
    </source>
</evidence>
<dbReference type="GO" id="GO:0098542">
    <property type="term" value="P:defense response to other organism"/>
    <property type="evidence" value="ECO:0000318"/>
    <property type="project" value="GO_Central"/>
</dbReference>
<dbReference type="Gramene" id="KRH70781">
    <property type="protein sequence ID" value="KRH70781"/>
    <property type="gene ID" value="GLYMA_02G110500"/>
</dbReference>
<evidence type="ECO:0000256" key="2">
    <source>
        <dbReference type="ARBA" id="ARBA00022741"/>
    </source>
</evidence>
<dbReference type="PRINTS" id="PR00364">
    <property type="entry name" value="DISEASERSIST"/>
</dbReference>
<dbReference type="InterPro" id="IPR036388">
    <property type="entry name" value="WH-like_DNA-bd_sf"/>
</dbReference>
<dbReference type="InterPro" id="IPR041118">
    <property type="entry name" value="Rx_N"/>
</dbReference>
<evidence type="ECO:0000313" key="11">
    <source>
        <dbReference type="Proteomes" id="UP000008827"/>
    </source>
</evidence>
<dbReference type="InterPro" id="IPR002182">
    <property type="entry name" value="NB-ARC"/>
</dbReference>
<gene>
    <name evidence="9" type="ORF">GLYMA_02G110500</name>
</gene>
<dbReference type="InterPro" id="IPR058922">
    <property type="entry name" value="WHD_DRP"/>
</dbReference>
<dbReference type="OMA" id="VANSEIW"/>
<evidence type="ECO:0000256" key="3">
    <source>
        <dbReference type="ARBA" id="ARBA00022821"/>
    </source>
</evidence>
<dbReference type="SUPFAM" id="SSF52540">
    <property type="entry name" value="P-loop containing nucleoside triphosphate hydrolases"/>
    <property type="match status" value="1"/>
</dbReference>
<keyword evidence="3" id="KW-0611">Plant defense</keyword>
<evidence type="ECO:0000259" key="7">
    <source>
        <dbReference type="Pfam" id="PF18052"/>
    </source>
</evidence>
<accession>A0A0R0KUT8</accession>